<feature type="binding site" evidence="6">
    <location>
        <position position="128"/>
    </location>
    <ligand>
        <name>Zn(2+)</name>
        <dbReference type="ChEBI" id="CHEBI:29105"/>
        <label>1</label>
        <note>catalytic</note>
    </ligand>
</feature>
<dbReference type="InterPro" id="IPR024079">
    <property type="entry name" value="MetalloPept_cat_dom_sf"/>
</dbReference>
<gene>
    <name evidence="6" type="primary">amzA</name>
    <name evidence="7" type="ORF">ENO04_01425</name>
</gene>
<keyword evidence="5 6" id="KW-0482">Metalloprotease</keyword>
<comment type="function">
    <text evidence="6">Probable zinc metalloprotease whose natural substrate is unknown.</text>
</comment>
<evidence type="ECO:0000256" key="4">
    <source>
        <dbReference type="ARBA" id="ARBA00022833"/>
    </source>
</evidence>
<organism evidence="7">
    <name type="scientific">Fervidicoccus fontis</name>
    <dbReference type="NCBI Taxonomy" id="683846"/>
    <lineage>
        <taxon>Archaea</taxon>
        <taxon>Thermoproteota</taxon>
        <taxon>Thermoprotei</taxon>
        <taxon>Fervidicoccales</taxon>
        <taxon>Fervidicoccaceae</taxon>
        <taxon>Fervidicoccus</taxon>
    </lineage>
</organism>
<evidence type="ECO:0000256" key="5">
    <source>
        <dbReference type="ARBA" id="ARBA00023049"/>
    </source>
</evidence>
<dbReference type="Gene3D" id="3.40.390.10">
    <property type="entry name" value="Collagenase (Catalytic Domain)"/>
    <property type="match status" value="1"/>
</dbReference>
<sequence length="182" mass="21208">MRIELIIKGEYEEDIIKEIAQSLLSSFSAESRIIVLDEDPPRDAYSVRRAQYNASRLLTWVLKYRLSVDSYMIGLLDYDAFVEGLNFVFGIANPFYKVALVFTYRLHSTDRGLYKERIKKEVFHEFGHLLGLRHCDNRRCVMSFSNSILDTDYKSWRYCEKCIIALKQGGIEVNEDAIALKD</sequence>
<keyword evidence="2 6" id="KW-0479">Metal-binding</keyword>
<dbReference type="InterPro" id="IPR012091">
    <property type="entry name" value="Pept_M54_archaemetzncn_arc/bac"/>
</dbReference>
<proteinExistence type="inferred from homology"/>
<dbReference type="CDD" id="cd11375">
    <property type="entry name" value="Peptidase_M54"/>
    <property type="match status" value="1"/>
</dbReference>
<evidence type="ECO:0000256" key="3">
    <source>
        <dbReference type="ARBA" id="ARBA00022801"/>
    </source>
</evidence>
<evidence type="ECO:0000256" key="6">
    <source>
        <dbReference type="HAMAP-Rule" id="MF_01842"/>
    </source>
</evidence>
<comment type="caution">
    <text evidence="7">The sequence shown here is derived from an EMBL/GenBank/DDBJ whole genome shotgun (WGS) entry which is preliminary data.</text>
</comment>
<dbReference type="EMBL" id="DSDY01000049">
    <property type="protein sequence ID" value="HDS10273.1"/>
    <property type="molecule type" value="Genomic_DNA"/>
</dbReference>
<dbReference type="SUPFAM" id="SSF55486">
    <property type="entry name" value="Metalloproteases ('zincins'), catalytic domain"/>
    <property type="match status" value="1"/>
</dbReference>
<dbReference type="InterPro" id="IPR012962">
    <property type="entry name" value="Pept_M54_archaemetzincn"/>
</dbReference>
<feature type="binding site" evidence="6">
    <location>
        <position position="134"/>
    </location>
    <ligand>
        <name>Zn(2+)</name>
        <dbReference type="ChEBI" id="CHEBI:29105"/>
        <label>1</label>
        <note>catalytic</note>
    </ligand>
</feature>
<evidence type="ECO:0000256" key="2">
    <source>
        <dbReference type="ARBA" id="ARBA00022723"/>
    </source>
</evidence>
<accession>A0A7C1IHG7</accession>
<dbReference type="NCBIfam" id="NF033823">
    <property type="entry name" value="archmetzin"/>
    <property type="match status" value="1"/>
</dbReference>
<dbReference type="PANTHER" id="PTHR15910">
    <property type="entry name" value="ARCHAEMETZINCIN"/>
    <property type="match status" value="1"/>
</dbReference>
<dbReference type="PIRSF" id="PIRSF005785">
    <property type="entry name" value="Zn-prot_arch"/>
    <property type="match status" value="1"/>
</dbReference>
<dbReference type="Pfam" id="PF07998">
    <property type="entry name" value="Peptidase_M54"/>
    <property type="match status" value="1"/>
</dbReference>
<dbReference type="AlphaFoldDB" id="A0A7C1IHG7"/>
<comment type="subunit">
    <text evidence="6">Monomer.</text>
</comment>
<keyword evidence="3 6" id="KW-0378">Hydrolase</keyword>
<dbReference type="GO" id="GO:0006508">
    <property type="term" value="P:proteolysis"/>
    <property type="evidence" value="ECO:0007669"/>
    <property type="project" value="UniProtKB-UniRule"/>
</dbReference>
<dbReference type="PANTHER" id="PTHR15910:SF1">
    <property type="entry name" value="ARCHAEMETZINCIN-2"/>
    <property type="match status" value="1"/>
</dbReference>
<name>A0A7C1IHG7_9CREN</name>
<keyword evidence="4 6" id="KW-0862">Zinc</keyword>
<dbReference type="HAMAP" id="MF_01842">
    <property type="entry name" value="Archaemetzincin"/>
    <property type="match status" value="1"/>
</dbReference>
<dbReference type="EC" id="3.4.-.-" evidence="6"/>
<feature type="binding site" evidence="6">
    <location>
        <position position="135"/>
    </location>
    <ligand>
        <name>Zn(2+)</name>
        <dbReference type="ChEBI" id="CHEBI:29105"/>
        <label>2</label>
    </ligand>
</feature>
<comment type="similarity">
    <text evidence="6">Belongs to the peptidase M54 family.</text>
</comment>
<feature type="active site" description="Proton acceptor" evidence="6">
    <location>
        <position position="125"/>
    </location>
</feature>
<reference evidence="7" key="1">
    <citation type="journal article" date="2020" name="mSystems">
        <title>Genome- and Community-Level Interaction Insights into Carbon Utilization and Element Cycling Functions of Hydrothermarchaeota in Hydrothermal Sediment.</title>
        <authorList>
            <person name="Zhou Z."/>
            <person name="Liu Y."/>
            <person name="Xu W."/>
            <person name="Pan J."/>
            <person name="Luo Z.H."/>
            <person name="Li M."/>
        </authorList>
    </citation>
    <scope>NUCLEOTIDE SEQUENCE [LARGE SCALE GENOMIC DNA]</scope>
    <source>
        <strain evidence="7">SpSt-123</strain>
    </source>
</reference>
<feature type="binding site" evidence="6">
    <location>
        <position position="140"/>
    </location>
    <ligand>
        <name>Zn(2+)</name>
        <dbReference type="ChEBI" id="CHEBI:29105"/>
        <label>2</label>
    </ligand>
</feature>
<evidence type="ECO:0000256" key="1">
    <source>
        <dbReference type="ARBA" id="ARBA00022670"/>
    </source>
</evidence>
<keyword evidence="1 6" id="KW-0645">Protease</keyword>
<dbReference type="GO" id="GO:0008237">
    <property type="term" value="F:metallopeptidase activity"/>
    <property type="evidence" value="ECO:0007669"/>
    <property type="project" value="UniProtKB-UniRule"/>
</dbReference>
<dbReference type="GO" id="GO:0008270">
    <property type="term" value="F:zinc ion binding"/>
    <property type="evidence" value="ECO:0007669"/>
    <property type="project" value="UniProtKB-UniRule"/>
</dbReference>
<feature type="binding site" evidence="6">
    <location>
        <position position="162"/>
    </location>
    <ligand>
        <name>Zn(2+)</name>
        <dbReference type="ChEBI" id="CHEBI:29105"/>
        <label>2</label>
    </ligand>
</feature>
<protein>
    <recommendedName>
        <fullName evidence="6">Archaemetzincin</fullName>
        <ecNumber evidence="6">3.4.-.-</ecNumber>
    </recommendedName>
</protein>
<feature type="binding site" evidence="6">
    <location>
        <position position="124"/>
    </location>
    <ligand>
        <name>Zn(2+)</name>
        <dbReference type="ChEBI" id="CHEBI:29105"/>
        <label>1</label>
        <note>catalytic</note>
    </ligand>
</feature>
<comment type="cofactor">
    <cofactor evidence="6">
        <name>Zn(2+)</name>
        <dbReference type="ChEBI" id="CHEBI:29105"/>
    </cofactor>
    <text evidence="6">Binds 2 Zn(2+) ions per subunit. One is catalytic, whereas the other seems to have a structural role.</text>
</comment>
<feature type="binding site" evidence="6">
    <location>
        <position position="159"/>
    </location>
    <ligand>
        <name>Zn(2+)</name>
        <dbReference type="ChEBI" id="CHEBI:29105"/>
        <label>2</label>
    </ligand>
</feature>
<evidence type="ECO:0000313" key="7">
    <source>
        <dbReference type="EMBL" id="HDS10273.1"/>
    </source>
</evidence>